<reference evidence="2 3" key="1">
    <citation type="submission" date="2016-07" db="EMBL/GenBank/DDBJ databases">
        <title>Pervasive Adenine N6-methylation of Active Genes in Fungi.</title>
        <authorList>
            <consortium name="DOE Joint Genome Institute"/>
            <person name="Mondo S.J."/>
            <person name="Dannebaum R.O."/>
            <person name="Kuo R.C."/>
            <person name="Labutti K."/>
            <person name="Haridas S."/>
            <person name="Kuo A."/>
            <person name="Salamov A."/>
            <person name="Ahrendt S.R."/>
            <person name="Lipzen A."/>
            <person name="Sullivan W."/>
            <person name="Andreopoulos W.B."/>
            <person name="Clum A."/>
            <person name="Lindquist E."/>
            <person name="Daum C."/>
            <person name="Ramamoorthy G.K."/>
            <person name="Gryganskyi A."/>
            <person name="Culley D."/>
            <person name="Magnuson J.K."/>
            <person name="James T.Y."/>
            <person name="O'Malley M.A."/>
            <person name="Stajich J.E."/>
            <person name="Spatafora J.W."/>
            <person name="Visel A."/>
            <person name="Grigoriev I.V."/>
        </authorList>
    </citation>
    <scope>NUCLEOTIDE SEQUENCE [LARGE SCALE GENOMIC DNA]</scope>
    <source>
        <strain evidence="2 3">NRRL 1336</strain>
    </source>
</reference>
<sequence length="51" mass="5951">MISMCSNTALTFFFLNNILIVVFNSDTYGHSLLFRFFCYFVVWRAANKICA</sequence>
<dbReference type="Proteomes" id="UP000193560">
    <property type="component" value="Unassembled WGS sequence"/>
</dbReference>
<evidence type="ECO:0000313" key="3">
    <source>
        <dbReference type="Proteomes" id="UP000193560"/>
    </source>
</evidence>
<protein>
    <submittedName>
        <fullName evidence="2">Uncharacterized protein</fullName>
    </submittedName>
</protein>
<name>A0A1X2I3U9_9FUNG</name>
<keyword evidence="3" id="KW-1185">Reference proteome</keyword>
<keyword evidence="1" id="KW-0472">Membrane</keyword>
<keyword evidence="1" id="KW-1133">Transmembrane helix</keyword>
<organism evidence="2 3">
    <name type="scientific">Absidia repens</name>
    <dbReference type="NCBI Taxonomy" id="90262"/>
    <lineage>
        <taxon>Eukaryota</taxon>
        <taxon>Fungi</taxon>
        <taxon>Fungi incertae sedis</taxon>
        <taxon>Mucoromycota</taxon>
        <taxon>Mucoromycotina</taxon>
        <taxon>Mucoromycetes</taxon>
        <taxon>Mucorales</taxon>
        <taxon>Cunninghamellaceae</taxon>
        <taxon>Absidia</taxon>
    </lineage>
</organism>
<evidence type="ECO:0000256" key="1">
    <source>
        <dbReference type="SAM" id="Phobius"/>
    </source>
</evidence>
<keyword evidence="1" id="KW-0812">Transmembrane</keyword>
<proteinExistence type="predicted"/>
<feature type="transmembrane region" description="Helical" evidence="1">
    <location>
        <begin position="7"/>
        <end position="23"/>
    </location>
</feature>
<dbReference type="EMBL" id="MCGE01000030">
    <property type="protein sequence ID" value="ORZ08638.1"/>
    <property type="molecule type" value="Genomic_DNA"/>
</dbReference>
<evidence type="ECO:0000313" key="2">
    <source>
        <dbReference type="EMBL" id="ORZ08638.1"/>
    </source>
</evidence>
<comment type="caution">
    <text evidence="2">The sequence shown here is derived from an EMBL/GenBank/DDBJ whole genome shotgun (WGS) entry which is preliminary data.</text>
</comment>
<dbReference type="AlphaFoldDB" id="A0A1X2I3U9"/>
<gene>
    <name evidence="2" type="ORF">BCR42DRAFT_424593</name>
</gene>
<accession>A0A1X2I3U9</accession>